<sequence>MQTTGEDYYDIPDDELPSANFAARPTSEISELGLLGIDGLWTYLNFTSFSSRSTDSEDDIDDGPTPTAPAPEMHWFPQPAMPNTPPDTPVIKVTSPSRRQSLRQRLRSVSDVALIVRKPSMRQKAATAPPGEFNSSDKREVFEAPVI</sequence>
<dbReference type="Proteomes" id="UP001521222">
    <property type="component" value="Unassembled WGS sequence"/>
</dbReference>
<feature type="region of interest" description="Disordered" evidence="1">
    <location>
        <begin position="50"/>
        <end position="88"/>
    </location>
</feature>
<proteinExistence type="predicted"/>
<feature type="compositionally biased region" description="Pro residues" evidence="1">
    <location>
        <begin position="79"/>
        <end position="88"/>
    </location>
</feature>
<feature type="compositionally biased region" description="Basic and acidic residues" evidence="1">
    <location>
        <begin position="135"/>
        <end position="147"/>
    </location>
</feature>
<dbReference type="EMBL" id="JAKIXB020000004">
    <property type="protein sequence ID" value="KAL1609266.1"/>
    <property type="molecule type" value="Genomic_DNA"/>
</dbReference>
<keyword evidence="3" id="KW-1185">Reference proteome</keyword>
<organism evidence="2 3">
    <name type="scientific">Nothophoma quercina</name>
    <dbReference type="NCBI Taxonomy" id="749835"/>
    <lineage>
        <taxon>Eukaryota</taxon>
        <taxon>Fungi</taxon>
        <taxon>Dikarya</taxon>
        <taxon>Ascomycota</taxon>
        <taxon>Pezizomycotina</taxon>
        <taxon>Dothideomycetes</taxon>
        <taxon>Pleosporomycetidae</taxon>
        <taxon>Pleosporales</taxon>
        <taxon>Pleosporineae</taxon>
        <taxon>Didymellaceae</taxon>
        <taxon>Nothophoma</taxon>
    </lineage>
</organism>
<reference evidence="2 3" key="1">
    <citation type="submission" date="2024-02" db="EMBL/GenBank/DDBJ databases">
        <title>De novo assembly and annotation of 12 fungi associated with fruit tree decline syndrome in Ontario, Canada.</title>
        <authorList>
            <person name="Sulman M."/>
            <person name="Ellouze W."/>
            <person name="Ilyukhin E."/>
        </authorList>
    </citation>
    <scope>NUCLEOTIDE SEQUENCE [LARGE SCALE GENOMIC DNA]</scope>
    <source>
        <strain evidence="2 3">M97-236</strain>
    </source>
</reference>
<gene>
    <name evidence="2" type="ORF">SLS59_001630</name>
</gene>
<comment type="caution">
    <text evidence="2">The sequence shown here is derived from an EMBL/GenBank/DDBJ whole genome shotgun (WGS) entry which is preliminary data.</text>
</comment>
<evidence type="ECO:0000313" key="2">
    <source>
        <dbReference type="EMBL" id="KAL1609266.1"/>
    </source>
</evidence>
<protein>
    <submittedName>
        <fullName evidence="2">Uncharacterized protein</fullName>
    </submittedName>
</protein>
<evidence type="ECO:0000256" key="1">
    <source>
        <dbReference type="SAM" id="MobiDB-lite"/>
    </source>
</evidence>
<name>A0ABR3RXV2_9PLEO</name>
<accession>A0ABR3RXV2</accession>
<feature type="region of interest" description="Disordered" evidence="1">
    <location>
        <begin position="121"/>
        <end position="147"/>
    </location>
</feature>
<evidence type="ECO:0000313" key="3">
    <source>
        <dbReference type="Proteomes" id="UP001521222"/>
    </source>
</evidence>